<evidence type="ECO:0000313" key="1">
    <source>
        <dbReference type="EMBL" id="KKM79792.1"/>
    </source>
</evidence>
<accession>A0A0F9NEK6</accession>
<gene>
    <name evidence="1" type="ORF">LCGC14_1346340</name>
</gene>
<proteinExistence type="predicted"/>
<comment type="caution">
    <text evidence="1">The sequence shown here is derived from an EMBL/GenBank/DDBJ whole genome shotgun (WGS) entry which is preliminary data.</text>
</comment>
<organism evidence="1">
    <name type="scientific">marine sediment metagenome</name>
    <dbReference type="NCBI Taxonomy" id="412755"/>
    <lineage>
        <taxon>unclassified sequences</taxon>
        <taxon>metagenomes</taxon>
        <taxon>ecological metagenomes</taxon>
    </lineage>
</organism>
<name>A0A0F9NEK6_9ZZZZ</name>
<dbReference type="EMBL" id="LAZR01008285">
    <property type="protein sequence ID" value="KKM79792.1"/>
    <property type="molecule type" value="Genomic_DNA"/>
</dbReference>
<dbReference type="SUPFAM" id="SSF56563">
    <property type="entry name" value="Major capsid protein gp5"/>
    <property type="match status" value="1"/>
</dbReference>
<reference evidence="1" key="1">
    <citation type="journal article" date="2015" name="Nature">
        <title>Complex archaea that bridge the gap between prokaryotes and eukaryotes.</title>
        <authorList>
            <person name="Spang A."/>
            <person name="Saw J.H."/>
            <person name="Jorgensen S.L."/>
            <person name="Zaremba-Niedzwiedzka K."/>
            <person name="Martijn J."/>
            <person name="Lind A.E."/>
            <person name="van Eijk R."/>
            <person name="Schleper C."/>
            <person name="Guy L."/>
            <person name="Ettema T.J."/>
        </authorList>
    </citation>
    <scope>NUCLEOTIDE SEQUENCE</scope>
</reference>
<dbReference type="AlphaFoldDB" id="A0A0F9NEK6"/>
<evidence type="ECO:0008006" key="2">
    <source>
        <dbReference type="Google" id="ProtNLM"/>
    </source>
</evidence>
<protein>
    <recommendedName>
        <fullName evidence="2">Major capsid protein</fullName>
    </recommendedName>
</protein>
<sequence length="355" mass="39290">MAKVSKESAVSYMPGMDPVKGGKFYLGAKNIEKGADFTHADQYYTPLAKYDATRKLGDGQIEFIDEGVTMVREAERAIRSGNIDETSLSNITVIQLLREVIRREYRKFFAIEGTRRVPVPKLQLDVPITDKYAASKKVPEFVEPDQKTNKFTVANLRLWKNMVSIYESDEAQLKADIQPLNFEIDQAAGALGLAANDQIVTEIETFTTNGEADWGAMTTNADFSANNPLDDIQAVITTITGNHFRPDVIALHTRPLSDFLSNTFVNGYATAMDRTIESGFPLPKVPQLKVVQDIGFTNTVATVYDSNTLLLGEGPTTAEAFRNPLQSADGWVIRQWLHPLKTTNDAGRKMTSVSA</sequence>